<dbReference type="GO" id="GO:0005737">
    <property type="term" value="C:cytoplasm"/>
    <property type="evidence" value="ECO:0007669"/>
    <property type="project" value="TreeGrafter"/>
</dbReference>
<feature type="binding site" evidence="3">
    <location>
        <position position="55"/>
    </location>
    <ligand>
        <name>ATP</name>
        <dbReference type="ChEBI" id="CHEBI:30616"/>
    </ligand>
</feature>
<dbReference type="OrthoDB" id="541276at2759"/>
<dbReference type="Proteomes" id="UP000242146">
    <property type="component" value="Unassembled WGS sequence"/>
</dbReference>
<proteinExistence type="inferred from homology"/>
<protein>
    <submittedName>
        <fullName evidence="6">Kinase-like protein</fullName>
    </submittedName>
</protein>
<dbReference type="SMART" id="SM00220">
    <property type="entry name" value="S_TKc"/>
    <property type="match status" value="1"/>
</dbReference>
<evidence type="ECO:0000256" key="1">
    <source>
        <dbReference type="ARBA" id="ARBA00022741"/>
    </source>
</evidence>
<dbReference type="PANTHER" id="PTHR24348:SF68">
    <property type="entry name" value="SERINE_THREONINE-PROTEIN KINASE ATG1C"/>
    <property type="match status" value="1"/>
</dbReference>
<dbReference type="PROSITE" id="PS00108">
    <property type="entry name" value="PROTEIN_KINASE_ST"/>
    <property type="match status" value="1"/>
</dbReference>
<dbReference type="AlphaFoldDB" id="A0A1X2GV10"/>
<dbReference type="InterPro" id="IPR000719">
    <property type="entry name" value="Prot_kinase_dom"/>
</dbReference>
<gene>
    <name evidence="6" type="ORF">DM01DRAFT_1299290</name>
</gene>
<accession>A0A1X2GV10</accession>
<dbReference type="PROSITE" id="PS00107">
    <property type="entry name" value="PROTEIN_KINASE_ATP"/>
    <property type="match status" value="1"/>
</dbReference>
<comment type="caution">
    <text evidence="6">The sequence shown here is derived from an EMBL/GenBank/DDBJ whole genome shotgun (WGS) entry which is preliminary data.</text>
</comment>
<dbReference type="PROSITE" id="PS50011">
    <property type="entry name" value="PROTEIN_KINASE_DOM"/>
    <property type="match status" value="1"/>
</dbReference>
<dbReference type="PANTHER" id="PTHR24348">
    <property type="entry name" value="SERINE/THREONINE-PROTEIN KINASE UNC-51-RELATED"/>
    <property type="match status" value="1"/>
</dbReference>
<name>A0A1X2GV10_9FUNG</name>
<sequence length="366" mass="41333">MPQRIPLSQLLPLYPAGHLIDHRYEVQRSIGAGAYAQVYLAKDLLDKNKPFYAIKALPSCVNNAKQRGLQRSEIGLHGRVTSHPHIIRLEKVLRSQDQFLTTHMVLEYGCHGDLFTAITEKHLYTNQRDMIRHAFLQLIAAVQHCHRLGVYHRDLKSENILVFDAGWTVKIADFGLATTDVISKDYGCGSTFYFSPECQGDFDTTRQGYLTAPNDVWSLGIILINLVTGRNPWHCASLRDPTFRMYLMNPDILISMLPISTPLHCILKRVLAIDPLKRMTLDELDSAIRHCQFFTDVDEITARSHYTGLPSPPISPNHPHFPPLLPVLPPPLAFLPANDLQPPFSYCTLDSTSHEDLLQDLAALKV</sequence>
<organism evidence="6 7">
    <name type="scientific">Hesseltinella vesiculosa</name>
    <dbReference type="NCBI Taxonomy" id="101127"/>
    <lineage>
        <taxon>Eukaryota</taxon>
        <taxon>Fungi</taxon>
        <taxon>Fungi incertae sedis</taxon>
        <taxon>Mucoromycota</taxon>
        <taxon>Mucoromycotina</taxon>
        <taxon>Mucoromycetes</taxon>
        <taxon>Mucorales</taxon>
        <taxon>Cunninghamellaceae</taxon>
        <taxon>Hesseltinella</taxon>
    </lineage>
</organism>
<dbReference type="SUPFAM" id="SSF56112">
    <property type="entry name" value="Protein kinase-like (PK-like)"/>
    <property type="match status" value="1"/>
</dbReference>
<reference evidence="6 7" key="1">
    <citation type="submission" date="2016-07" db="EMBL/GenBank/DDBJ databases">
        <title>Pervasive Adenine N6-methylation of Active Genes in Fungi.</title>
        <authorList>
            <consortium name="DOE Joint Genome Institute"/>
            <person name="Mondo S.J."/>
            <person name="Dannebaum R.O."/>
            <person name="Kuo R.C."/>
            <person name="Labutti K."/>
            <person name="Haridas S."/>
            <person name="Kuo A."/>
            <person name="Salamov A."/>
            <person name="Ahrendt S.R."/>
            <person name="Lipzen A."/>
            <person name="Sullivan W."/>
            <person name="Andreopoulos W.B."/>
            <person name="Clum A."/>
            <person name="Lindquist E."/>
            <person name="Daum C."/>
            <person name="Ramamoorthy G.K."/>
            <person name="Gryganskyi A."/>
            <person name="Culley D."/>
            <person name="Magnuson J.K."/>
            <person name="James T.Y."/>
            <person name="O'Malley M.A."/>
            <person name="Stajich J.E."/>
            <person name="Spatafora J.W."/>
            <person name="Visel A."/>
            <person name="Grigoriev I.V."/>
        </authorList>
    </citation>
    <scope>NUCLEOTIDE SEQUENCE [LARGE SCALE GENOMIC DNA]</scope>
    <source>
        <strain evidence="6 7">NRRL 3301</strain>
    </source>
</reference>
<dbReference type="InterPro" id="IPR017441">
    <property type="entry name" value="Protein_kinase_ATP_BS"/>
</dbReference>
<dbReference type="GO" id="GO:0005524">
    <property type="term" value="F:ATP binding"/>
    <property type="evidence" value="ECO:0007669"/>
    <property type="project" value="UniProtKB-UniRule"/>
</dbReference>
<evidence type="ECO:0000256" key="4">
    <source>
        <dbReference type="RuleBase" id="RU000304"/>
    </source>
</evidence>
<evidence type="ECO:0000313" key="6">
    <source>
        <dbReference type="EMBL" id="ORX61378.1"/>
    </source>
</evidence>
<keyword evidence="7" id="KW-1185">Reference proteome</keyword>
<dbReference type="Pfam" id="PF00069">
    <property type="entry name" value="Pkinase"/>
    <property type="match status" value="1"/>
</dbReference>
<keyword evidence="4" id="KW-0723">Serine/threonine-protein kinase</keyword>
<keyword evidence="1 3" id="KW-0547">Nucleotide-binding</keyword>
<evidence type="ECO:0000256" key="2">
    <source>
        <dbReference type="ARBA" id="ARBA00022840"/>
    </source>
</evidence>
<dbReference type="EMBL" id="MCGT01000003">
    <property type="protein sequence ID" value="ORX61378.1"/>
    <property type="molecule type" value="Genomic_DNA"/>
</dbReference>
<dbReference type="InterPro" id="IPR011009">
    <property type="entry name" value="Kinase-like_dom_sf"/>
</dbReference>
<dbReference type="STRING" id="101127.A0A1X2GV10"/>
<evidence type="ECO:0000256" key="3">
    <source>
        <dbReference type="PROSITE-ProRule" id="PRU10141"/>
    </source>
</evidence>
<dbReference type="GO" id="GO:0010506">
    <property type="term" value="P:regulation of autophagy"/>
    <property type="evidence" value="ECO:0007669"/>
    <property type="project" value="InterPro"/>
</dbReference>
<evidence type="ECO:0000313" key="7">
    <source>
        <dbReference type="Proteomes" id="UP000242146"/>
    </source>
</evidence>
<feature type="domain" description="Protein kinase" evidence="5">
    <location>
        <begin position="24"/>
        <end position="293"/>
    </location>
</feature>
<keyword evidence="2 3" id="KW-0067">ATP-binding</keyword>
<comment type="similarity">
    <text evidence="4">Belongs to the protein kinase superfamily.</text>
</comment>
<dbReference type="InterPro" id="IPR045269">
    <property type="entry name" value="Atg1-like"/>
</dbReference>
<dbReference type="GO" id="GO:0004674">
    <property type="term" value="F:protein serine/threonine kinase activity"/>
    <property type="evidence" value="ECO:0007669"/>
    <property type="project" value="UniProtKB-KW"/>
</dbReference>
<dbReference type="Gene3D" id="1.10.510.10">
    <property type="entry name" value="Transferase(Phosphotransferase) domain 1"/>
    <property type="match status" value="1"/>
</dbReference>
<keyword evidence="6" id="KW-0808">Transferase</keyword>
<dbReference type="InterPro" id="IPR008271">
    <property type="entry name" value="Ser/Thr_kinase_AS"/>
</dbReference>
<keyword evidence="6" id="KW-0418">Kinase</keyword>
<evidence type="ECO:0000259" key="5">
    <source>
        <dbReference type="PROSITE" id="PS50011"/>
    </source>
</evidence>